<protein>
    <recommendedName>
        <fullName evidence="16">Leucine-rich repeat-containing N-terminal plant-type domain-containing protein</fullName>
    </recommendedName>
</protein>
<evidence type="ECO:0000256" key="8">
    <source>
        <dbReference type="ARBA" id="ARBA00022989"/>
    </source>
</evidence>
<evidence type="ECO:0000256" key="2">
    <source>
        <dbReference type="ARBA" id="ARBA00009592"/>
    </source>
</evidence>
<feature type="transmembrane region" description="Helical" evidence="13">
    <location>
        <begin position="621"/>
        <end position="642"/>
    </location>
</feature>
<evidence type="ECO:0000256" key="12">
    <source>
        <dbReference type="SAM" id="MobiDB-lite"/>
    </source>
</evidence>
<dbReference type="FunFam" id="3.80.10.10:FF:000213">
    <property type="entry name" value="Tyrosine-sulfated glycopeptide receptor 1"/>
    <property type="match status" value="1"/>
</dbReference>
<dbReference type="Gramene" id="BGIOSGA007567-TA">
    <property type="protein sequence ID" value="BGIOSGA007567-PA"/>
    <property type="gene ID" value="BGIOSGA007567"/>
</dbReference>
<dbReference type="Pfam" id="PF00560">
    <property type="entry name" value="LRR_1"/>
    <property type="match status" value="3"/>
</dbReference>
<gene>
    <name evidence="14" type="ORF">OsI_05913</name>
</gene>
<dbReference type="SUPFAM" id="SSF52058">
    <property type="entry name" value="L domain-like"/>
    <property type="match status" value="2"/>
</dbReference>
<keyword evidence="11" id="KW-0325">Glycoprotein</keyword>
<keyword evidence="8 13" id="KW-1133">Transmembrane helix</keyword>
<proteinExistence type="inferred from homology"/>
<keyword evidence="6" id="KW-0732">Signal</keyword>
<dbReference type="PANTHER" id="PTHR48052:SF81">
    <property type="entry name" value="LEUCINE-RICH REPEAT-CONTAINING N-TERMINAL PLANT-TYPE DOMAIN-CONTAINING PROTEIN"/>
    <property type="match status" value="1"/>
</dbReference>
<dbReference type="InterPro" id="IPR001611">
    <property type="entry name" value="Leu-rich_rpt"/>
</dbReference>
<dbReference type="EMBL" id="CM000127">
    <property type="protein sequence ID" value="EEC72524.1"/>
    <property type="molecule type" value="Genomic_DNA"/>
</dbReference>
<dbReference type="Pfam" id="PF12799">
    <property type="entry name" value="LRR_4"/>
    <property type="match status" value="1"/>
</dbReference>
<comment type="subcellular location">
    <subcellularLocation>
        <location evidence="1">Cell membrane</location>
        <topology evidence="1">Single-pass type I membrane protein</topology>
    </subcellularLocation>
</comment>
<evidence type="ECO:0000256" key="11">
    <source>
        <dbReference type="ARBA" id="ARBA00023180"/>
    </source>
</evidence>
<keyword evidence="3" id="KW-1003">Cell membrane</keyword>
<evidence type="ECO:0000256" key="9">
    <source>
        <dbReference type="ARBA" id="ARBA00023136"/>
    </source>
</evidence>
<dbReference type="GO" id="GO:0005886">
    <property type="term" value="C:plasma membrane"/>
    <property type="evidence" value="ECO:0007669"/>
    <property type="project" value="UniProtKB-SubCell"/>
</dbReference>
<evidence type="ECO:0000313" key="14">
    <source>
        <dbReference type="EMBL" id="EEC72524.1"/>
    </source>
</evidence>
<dbReference type="AlphaFoldDB" id="B8AI50"/>
<organism evidence="14 15">
    <name type="scientific">Oryza sativa subsp. indica</name>
    <name type="common">Rice</name>
    <dbReference type="NCBI Taxonomy" id="39946"/>
    <lineage>
        <taxon>Eukaryota</taxon>
        <taxon>Viridiplantae</taxon>
        <taxon>Streptophyta</taxon>
        <taxon>Embryophyta</taxon>
        <taxon>Tracheophyta</taxon>
        <taxon>Spermatophyta</taxon>
        <taxon>Magnoliopsida</taxon>
        <taxon>Liliopsida</taxon>
        <taxon>Poales</taxon>
        <taxon>Poaceae</taxon>
        <taxon>BOP clade</taxon>
        <taxon>Oryzoideae</taxon>
        <taxon>Oryzeae</taxon>
        <taxon>Oryzinae</taxon>
        <taxon>Oryza</taxon>
        <taxon>Oryza sativa</taxon>
    </lineage>
</organism>
<keyword evidence="15" id="KW-1185">Reference proteome</keyword>
<keyword evidence="9 13" id="KW-0472">Membrane</keyword>
<evidence type="ECO:0000256" key="10">
    <source>
        <dbReference type="ARBA" id="ARBA00023170"/>
    </source>
</evidence>
<feature type="compositionally biased region" description="Low complexity" evidence="12">
    <location>
        <begin position="104"/>
        <end position="118"/>
    </location>
</feature>
<evidence type="ECO:0000256" key="3">
    <source>
        <dbReference type="ARBA" id="ARBA00022475"/>
    </source>
</evidence>
<evidence type="ECO:0008006" key="16">
    <source>
        <dbReference type="Google" id="ProtNLM"/>
    </source>
</evidence>
<dbReference type="HOGENOM" id="CLU_423584_0_0_1"/>
<name>B8AI50_ORYSI</name>
<evidence type="ECO:0000256" key="6">
    <source>
        <dbReference type="ARBA" id="ARBA00022729"/>
    </source>
</evidence>
<dbReference type="InterPro" id="IPR025875">
    <property type="entry name" value="Leu-rich_rpt_4"/>
</dbReference>
<keyword evidence="7" id="KW-0677">Repeat</keyword>
<dbReference type="STRING" id="39946.B8AI50"/>
<feature type="region of interest" description="Disordered" evidence="12">
    <location>
        <begin position="33"/>
        <end position="141"/>
    </location>
</feature>
<keyword evidence="10" id="KW-0675">Receptor</keyword>
<dbReference type="SMART" id="SM00369">
    <property type="entry name" value="LRR_TYP"/>
    <property type="match status" value="5"/>
</dbReference>
<evidence type="ECO:0000256" key="5">
    <source>
        <dbReference type="ARBA" id="ARBA00022692"/>
    </source>
</evidence>
<evidence type="ECO:0000256" key="7">
    <source>
        <dbReference type="ARBA" id="ARBA00022737"/>
    </source>
</evidence>
<evidence type="ECO:0000313" key="15">
    <source>
        <dbReference type="Proteomes" id="UP000007015"/>
    </source>
</evidence>
<dbReference type="InterPro" id="IPR032675">
    <property type="entry name" value="LRR_dom_sf"/>
</dbReference>
<evidence type="ECO:0000256" key="1">
    <source>
        <dbReference type="ARBA" id="ARBA00004251"/>
    </source>
</evidence>
<keyword evidence="5 13" id="KW-0812">Transmembrane</keyword>
<keyword evidence="4" id="KW-0433">Leucine-rich repeat</keyword>
<dbReference type="PANTHER" id="PTHR48052">
    <property type="entry name" value="UNNAMED PRODUCT"/>
    <property type="match status" value="1"/>
</dbReference>
<dbReference type="InterPro" id="IPR003591">
    <property type="entry name" value="Leu-rich_rpt_typical-subtyp"/>
</dbReference>
<feature type="compositionally biased region" description="Acidic residues" evidence="12">
    <location>
        <begin position="1"/>
        <end position="10"/>
    </location>
</feature>
<reference evidence="14 15" key="1">
    <citation type="journal article" date="2005" name="PLoS Biol.">
        <title>The genomes of Oryza sativa: a history of duplications.</title>
        <authorList>
            <person name="Yu J."/>
            <person name="Wang J."/>
            <person name="Lin W."/>
            <person name="Li S."/>
            <person name="Li H."/>
            <person name="Zhou J."/>
            <person name="Ni P."/>
            <person name="Dong W."/>
            <person name="Hu S."/>
            <person name="Zeng C."/>
            <person name="Zhang J."/>
            <person name="Zhang Y."/>
            <person name="Li R."/>
            <person name="Xu Z."/>
            <person name="Li S."/>
            <person name="Li X."/>
            <person name="Zheng H."/>
            <person name="Cong L."/>
            <person name="Lin L."/>
            <person name="Yin J."/>
            <person name="Geng J."/>
            <person name="Li G."/>
            <person name="Shi J."/>
            <person name="Liu J."/>
            <person name="Lv H."/>
            <person name="Li J."/>
            <person name="Wang J."/>
            <person name="Deng Y."/>
            <person name="Ran L."/>
            <person name="Shi X."/>
            <person name="Wang X."/>
            <person name="Wu Q."/>
            <person name="Li C."/>
            <person name="Ren X."/>
            <person name="Wang J."/>
            <person name="Wang X."/>
            <person name="Li D."/>
            <person name="Liu D."/>
            <person name="Zhang X."/>
            <person name="Ji Z."/>
            <person name="Zhao W."/>
            <person name="Sun Y."/>
            <person name="Zhang Z."/>
            <person name="Bao J."/>
            <person name="Han Y."/>
            <person name="Dong L."/>
            <person name="Ji J."/>
            <person name="Chen P."/>
            <person name="Wu S."/>
            <person name="Liu J."/>
            <person name="Xiao Y."/>
            <person name="Bu D."/>
            <person name="Tan J."/>
            <person name="Yang L."/>
            <person name="Ye C."/>
            <person name="Zhang J."/>
            <person name="Xu J."/>
            <person name="Zhou Y."/>
            <person name="Yu Y."/>
            <person name="Zhang B."/>
            <person name="Zhuang S."/>
            <person name="Wei H."/>
            <person name="Liu B."/>
            <person name="Lei M."/>
            <person name="Yu H."/>
            <person name="Li Y."/>
            <person name="Xu H."/>
            <person name="Wei S."/>
            <person name="He X."/>
            <person name="Fang L."/>
            <person name="Zhang Z."/>
            <person name="Zhang Y."/>
            <person name="Huang X."/>
            <person name="Su Z."/>
            <person name="Tong W."/>
            <person name="Li J."/>
            <person name="Tong Z."/>
            <person name="Li S."/>
            <person name="Ye J."/>
            <person name="Wang L."/>
            <person name="Fang L."/>
            <person name="Lei T."/>
            <person name="Chen C."/>
            <person name="Chen H."/>
            <person name="Xu Z."/>
            <person name="Li H."/>
            <person name="Huang H."/>
            <person name="Zhang F."/>
            <person name="Xu H."/>
            <person name="Li N."/>
            <person name="Zhao C."/>
            <person name="Li S."/>
            <person name="Dong L."/>
            <person name="Huang Y."/>
            <person name="Li L."/>
            <person name="Xi Y."/>
            <person name="Qi Q."/>
            <person name="Li W."/>
            <person name="Zhang B."/>
            <person name="Hu W."/>
            <person name="Zhang Y."/>
            <person name="Tian X."/>
            <person name="Jiao Y."/>
            <person name="Liang X."/>
            <person name="Jin J."/>
            <person name="Gao L."/>
            <person name="Zheng W."/>
            <person name="Hao B."/>
            <person name="Liu S."/>
            <person name="Wang W."/>
            <person name="Yuan L."/>
            <person name="Cao M."/>
            <person name="McDermott J."/>
            <person name="Samudrala R."/>
            <person name="Wang J."/>
            <person name="Wong G.K."/>
            <person name="Yang H."/>
        </authorList>
    </citation>
    <scope>NUCLEOTIDE SEQUENCE [LARGE SCALE GENOMIC DNA]</scope>
    <source>
        <strain evidence="15">cv. 93-11</strain>
    </source>
</reference>
<evidence type="ECO:0000256" key="4">
    <source>
        <dbReference type="ARBA" id="ARBA00022614"/>
    </source>
</evidence>
<dbReference type="PRINTS" id="PR00019">
    <property type="entry name" value="LEURICHRPT"/>
</dbReference>
<accession>B8AI50</accession>
<dbReference type="Proteomes" id="UP000007015">
    <property type="component" value="Chromosome 2"/>
</dbReference>
<dbReference type="Gene3D" id="3.80.10.10">
    <property type="entry name" value="Ribonuclease Inhibitor"/>
    <property type="match status" value="1"/>
</dbReference>
<comment type="similarity">
    <text evidence="2">Belongs to the RLP family.</text>
</comment>
<dbReference type="Pfam" id="PF13855">
    <property type="entry name" value="LRR_8"/>
    <property type="match status" value="1"/>
</dbReference>
<evidence type="ECO:0000256" key="13">
    <source>
        <dbReference type="SAM" id="Phobius"/>
    </source>
</evidence>
<sequence>MPDLGGDGDEVEKAPTLSPAAVACARGWMRRRATATDCGNGERRARQGCPPLESGDDGRPPPGSSGGGRPSPDLGRIHRRRWEESSVRQATLQSSPPLPPPASSCPLPSSWLSSTSSPRGRRRPPMDVDSDLADKGKPTQMDLEDQASIHLQVSVIDRKVLPSEFHLFSDIFVCAIFGKLPIASSSADDHGGDCNPSEAGGCCPGGGSRLVDSIDHTWAEEAVDSMMGLLAASSLGGAFSWGVLLPAMIAKLKNIVVLDLGSNNFIGDIPGSIGQLKRLEELHLDYNRMSGELPSALGNCTNLKIINLKYNSFRGELLKLSPRIGNLKSLLFLSLSNNAFVNIANVIHALKNSRKINTLIIGTNFKGETMPEDIPITDGFQSLQVLSIPSCSLSGKIPLWLSKLAKLEVLDLSNNQLTGPIPDWIHDLNFLYFIDISNNKLTGDLPTAIMLMPMLQPDKVATQLDPRAFEQPVYAGPSLTYGKNNALPAMLNLANNELTGAIPSEVGQLKSLTLLNLSFNSLSGQIPQQLFDLTNLQVVDLSNNHLSGSIPPGLNNLHFLTTFDASNNDLEGWIPAGVQSSYPYDFSGNPKLCDPTLTRTCDSAEAPPVSTLTGEETTPKIVFAIAFGAFFCLGVVYDQAVLSRFFG</sequence>
<feature type="region of interest" description="Disordered" evidence="12">
    <location>
        <begin position="1"/>
        <end position="20"/>
    </location>
</feature>